<dbReference type="InterPro" id="IPR058031">
    <property type="entry name" value="AAA_lid_NorR"/>
</dbReference>
<keyword evidence="2" id="KW-0067">ATP-binding</keyword>
<dbReference type="EMBL" id="WTVS01000003">
    <property type="protein sequence ID" value="NMF96271.1"/>
    <property type="molecule type" value="Genomic_DNA"/>
</dbReference>
<dbReference type="PROSITE" id="PS00676">
    <property type="entry name" value="SIGMA54_INTERACT_2"/>
    <property type="match status" value="1"/>
</dbReference>
<evidence type="ECO:0000256" key="5">
    <source>
        <dbReference type="ARBA" id="ARBA00023163"/>
    </source>
</evidence>
<dbReference type="Gene3D" id="1.10.8.60">
    <property type="match status" value="1"/>
</dbReference>
<evidence type="ECO:0000256" key="3">
    <source>
        <dbReference type="ARBA" id="ARBA00023015"/>
    </source>
</evidence>
<dbReference type="InterPro" id="IPR025662">
    <property type="entry name" value="Sigma_54_int_dom_ATP-bd_1"/>
</dbReference>
<feature type="region of interest" description="Disordered" evidence="6">
    <location>
        <begin position="314"/>
        <end position="344"/>
    </location>
</feature>
<dbReference type="InterPro" id="IPR009057">
    <property type="entry name" value="Homeodomain-like_sf"/>
</dbReference>
<dbReference type="InterPro" id="IPR029016">
    <property type="entry name" value="GAF-like_dom_sf"/>
</dbReference>
<keyword evidence="9" id="KW-1185">Reference proteome</keyword>
<dbReference type="InterPro" id="IPR027417">
    <property type="entry name" value="P-loop_NTPase"/>
</dbReference>
<proteinExistence type="predicted"/>
<keyword evidence="3" id="KW-0805">Transcription regulation</keyword>
<dbReference type="InterPro" id="IPR002078">
    <property type="entry name" value="Sigma_54_int"/>
</dbReference>
<protein>
    <submittedName>
        <fullName evidence="8">GAF domain-containing protein</fullName>
    </submittedName>
</protein>
<evidence type="ECO:0000256" key="2">
    <source>
        <dbReference type="ARBA" id="ARBA00022840"/>
    </source>
</evidence>
<dbReference type="PROSITE" id="PS00688">
    <property type="entry name" value="SIGMA54_INTERACT_3"/>
    <property type="match status" value="1"/>
</dbReference>
<evidence type="ECO:0000313" key="9">
    <source>
        <dbReference type="Proteomes" id="UP000634522"/>
    </source>
</evidence>
<evidence type="ECO:0000259" key="7">
    <source>
        <dbReference type="PROSITE" id="PS50045"/>
    </source>
</evidence>
<dbReference type="PROSITE" id="PS00675">
    <property type="entry name" value="SIGMA54_INTERACT_1"/>
    <property type="match status" value="1"/>
</dbReference>
<keyword evidence="1" id="KW-0547">Nucleotide-binding</keyword>
<dbReference type="Pfam" id="PF00158">
    <property type="entry name" value="Sigma54_activat"/>
    <property type="match status" value="1"/>
</dbReference>
<organism evidence="8 9">
    <name type="scientific">Aromatoleum toluolicum</name>
    <dbReference type="NCBI Taxonomy" id="90060"/>
    <lineage>
        <taxon>Bacteria</taxon>
        <taxon>Pseudomonadati</taxon>
        <taxon>Pseudomonadota</taxon>
        <taxon>Betaproteobacteria</taxon>
        <taxon>Rhodocyclales</taxon>
        <taxon>Rhodocyclaceae</taxon>
        <taxon>Aromatoleum</taxon>
    </lineage>
</organism>
<dbReference type="SUPFAM" id="SSF52540">
    <property type="entry name" value="P-loop containing nucleoside triphosphate hydrolases"/>
    <property type="match status" value="1"/>
</dbReference>
<reference evidence="8 9" key="1">
    <citation type="submission" date="2019-12" db="EMBL/GenBank/DDBJ databases">
        <title>Comparative genomics gives insights into the taxonomy of the Azoarcus-Aromatoleum group and reveals separate origins of nif in the plant-associated Azoarcus and non-plant-associated Aromatoleum sub-groups.</title>
        <authorList>
            <person name="Lafos M."/>
            <person name="Maluk M."/>
            <person name="Batista M."/>
            <person name="Junghare M."/>
            <person name="Carmona M."/>
            <person name="Faoro H."/>
            <person name="Cruz L.M."/>
            <person name="Battistoni F."/>
            <person name="De Souza E."/>
            <person name="Pedrosa F."/>
            <person name="Chen W.-M."/>
            <person name="Poole P.S."/>
            <person name="Dixon R.A."/>
            <person name="James E.K."/>
        </authorList>
    </citation>
    <scope>NUCLEOTIDE SEQUENCE [LARGE SCALE GENOMIC DNA]</scope>
    <source>
        <strain evidence="8 9">T</strain>
    </source>
</reference>
<dbReference type="Pfam" id="PF02954">
    <property type="entry name" value="HTH_8"/>
    <property type="match status" value="1"/>
</dbReference>
<dbReference type="Gene3D" id="1.10.10.60">
    <property type="entry name" value="Homeodomain-like"/>
    <property type="match status" value="1"/>
</dbReference>
<dbReference type="InterPro" id="IPR003018">
    <property type="entry name" value="GAF"/>
</dbReference>
<dbReference type="PRINTS" id="PR01590">
    <property type="entry name" value="HTHFIS"/>
</dbReference>
<name>A0ABX1NAG7_9RHOO</name>
<dbReference type="PANTHER" id="PTHR32071:SF77">
    <property type="entry name" value="TRANSCRIPTIONAL REGULATORY PROTEIN"/>
    <property type="match status" value="1"/>
</dbReference>
<evidence type="ECO:0000313" key="8">
    <source>
        <dbReference type="EMBL" id="NMF96271.1"/>
    </source>
</evidence>
<dbReference type="InterPro" id="IPR025944">
    <property type="entry name" value="Sigma_54_int_dom_CS"/>
</dbReference>
<dbReference type="PROSITE" id="PS50045">
    <property type="entry name" value="SIGMA54_INTERACT_4"/>
    <property type="match status" value="1"/>
</dbReference>
<comment type="caution">
    <text evidence="8">The sequence shown here is derived from an EMBL/GenBank/DDBJ whole genome shotgun (WGS) entry which is preliminary data.</text>
</comment>
<dbReference type="InterPro" id="IPR002197">
    <property type="entry name" value="HTH_Fis"/>
</dbReference>
<evidence type="ECO:0000256" key="4">
    <source>
        <dbReference type="ARBA" id="ARBA00023125"/>
    </source>
</evidence>
<dbReference type="Pfam" id="PF01590">
    <property type="entry name" value="GAF"/>
    <property type="match status" value="1"/>
</dbReference>
<dbReference type="RefSeq" id="WP_169137507.1">
    <property type="nucleotide sequence ID" value="NZ_WTVS01000003.1"/>
</dbReference>
<gene>
    <name evidence="8" type="ORF">GPA27_02540</name>
</gene>
<dbReference type="InterPro" id="IPR025943">
    <property type="entry name" value="Sigma_54_int_dom_ATP-bd_2"/>
</dbReference>
<dbReference type="SMART" id="SM00382">
    <property type="entry name" value="AAA"/>
    <property type="match status" value="1"/>
</dbReference>
<dbReference type="Gene3D" id="3.40.50.300">
    <property type="entry name" value="P-loop containing nucleotide triphosphate hydrolases"/>
    <property type="match status" value="1"/>
</dbReference>
<keyword evidence="4" id="KW-0238">DNA-binding</keyword>
<keyword evidence="5" id="KW-0804">Transcription</keyword>
<dbReference type="CDD" id="cd00009">
    <property type="entry name" value="AAA"/>
    <property type="match status" value="1"/>
</dbReference>
<dbReference type="Proteomes" id="UP000634522">
    <property type="component" value="Unassembled WGS sequence"/>
</dbReference>
<dbReference type="PANTHER" id="PTHR32071">
    <property type="entry name" value="TRANSCRIPTIONAL REGULATORY PROTEIN"/>
    <property type="match status" value="1"/>
</dbReference>
<dbReference type="SUPFAM" id="SSF46689">
    <property type="entry name" value="Homeodomain-like"/>
    <property type="match status" value="1"/>
</dbReference>
<feature type="domain" description="Sigma-54 factor interaction" evidence="7">
    <location>
        <begin position="349"/>
        <end position="578"/>
    </location>
</feature>
<evidence type="ECO:0000256" key="6">
    <source>
        <dbReference type="SAM" id="MobiDB-lite"/>
    </source>
</evidence>
<dbReference type="Pfam" id="PF25601">
    <property type="entry name" value="AAA_lid_14"/>
    <property type="match status" value="1"/>
</dbReference>
<accession>A0ABX1NAG7</accession>
<sequence length="689" mass="74612">MAVLPQLRDRRENTISDARRFFFELGQTPEAGLAPPVLRSWQRCRNGGLDHLDAYMIDPAGRAQLSDARDRSARLLEHAGGIMEHVFEQIRASGSMVILADTKGMILHCLGDPDFVGRAQRVALQPGASWDETFRGTNAIGTAILEGAPVEIHGAEHYLERNGFLTCSAAPVFNAQGCLAGVLDISGDSRNNQRHTLGLVRLSVQLLEKRLFEAEFAKEIRIAFHPRPEYVGSLQEALLAVDADGRIVGANPVAREWLGLAAGLADAPSFGTLFRTGFGQVLDRAANAPDDLLLLEMRRGDAVFVQVRGHRRTRPEVHAPRLQEAAPESAKGPAKTSDGSKGRITLDSLATGDARLQLALDRARRVQGKDIPLLIQGESGVGKELFARAFHNSGVRSDGPFVALNCAAIPENLIESELFGYVGGSFTGARREGAVGKLQQAHGGTLFLDEIGDMPLGMQARLLRVLQERSVTPIGSMKSIPVDISLVCATHRVLRDAVKQGVFREDLYYRVNSLTVTLPPLRERTDVRRIVLNLLEIEAADRRSGPLGISEEVMDFFERYPWPGNVRQLQNVIRVAVALLDDNEDEIASIHLPEELFGIDGGDDNSEPAARPAVAMAPAYTSPFAAAVPTAAAALAPSAPAPGAPRSLDEIELEAITTVMREVGGNVSAAARRLGVSRNTLYRKLGKLN</sequence>
<dbReference type="Gene3D" id="3.30.450.40">
    <property type="match status" value="1"/>
</dbReference>
<evidence type="ECO:0000256" key="1">
    <source>
        <dbReference type="ARBA" id="ARBA00022741"/>
    </source>
</evidence>
<dbReference type="InterPro" id="IPR003593">
    <property type="entry name" value="AAA+_ATPase"/>
</dbReference>